<sequence length="735" mass="82059">MTNHIGDMQNSKAIIIFGANPASNHPIAMQHILKAKQLNGAKIIVVDPRFTKTAAKSDLYCRIRTGTDIAFLYGIIRLIRENKWYDKSFIADRVYGMDDIFKECEEYTPEHVEDITGCPKELLIQAATAFATADPGCLIWNQGWTQHTIGSSNTRLGSIMQLSLGNLGKPGGGCNILRGHDNVQGSTDLGCLADTLPGYYGLSEGSWKYFAKQWNVDYEWLKGRFKTKEMMEAKGFSLGLWIHGVLDKENQKNNADTPIKALVCIGNGISTITQTHKVKEALDKLEMVVFIDPFVNDAAVITTRNDNLFLLPAATQVETEGTVVNTARSAQWRTKVIEPLYEAREDQDILFDFAKRLGFYDQYIAGMGKGDKFKWPEDATDEIARSLKTIGMQGRTAARIKKHTENWHLFESTSLKGRGPVEKEYYGLPWPCWTETHPGSPVLYNINIPVAQGGMGFRNRFGLERDGVNLLSAEGSAPKGSRINGGYAEITAKNIEELAGVTLTDAEKKAVEGKNWKTDDSGILNKYAIAAGLAPYGNARARAIVWNFIDHIPKHREPLHSFRPDLVKRYPAVKDIPNHFRTNVRYKTEQDAQVWVKNYPINIVSGRIVEHMGSGTETRASKYLSELAPEMYGELHPNLAGKLGIKDGEMMWVYGTGEGKIRIKCKYSHRVDEKSVFLPQNFSGVWQGESLLGRYPDKTAPYGSGESSNQVTSYGFDQQTSCPETKCSLVRIERA</sequence>
<evidence type="ECO:0000256" key="6">
    <source>
        <dbReference type="ARBA" id="ARBA00023002"/>
    </source>
</evidence>
<dbReference type="GO" id="GO:0009061">
    <property type="term" value="P:anaerobic respiration"/>
    <property type="evidence" value="ECO:0007669"/>
    <property type="project" value="TreeGrafter"/>
</dbReference>
<evidence type="ECO:0000259" key="8">
    <source>
        <dbReference type="Pfam" id="PF01568"/>
    </source>
</evidence>
<keyword evidence="4" id="KW-0408">Iron</keyword>
<dbReference type="KEGG" id="ant:Arnit_0965"/>
<dbReference type="Proteomes" id="UP000000939">
    <property type="component" value="Chromosome"/>
</dbReference>
<feature type="domain" description="Molybdopterin oxidoreductase" evidence="7">
    <location>
        <begin position="1"/>
        <end position="356"/>
    </location>
</feature>
<reference evidence="9 10" key="1">
    <citation type="journal article" date="2010" name="Stand. Genomic Sci.">
        <title>Complete genome sequence of Arcobacter nitrofigilis type strain (CI).</title>
        <authorList>
            <person name="Pati A."/>
            <person name="Gronow S."/>
            <person name="Lapidus A."/>
            <person name="Copeland A."/>
            <person name="Glavina Del Rio T."/>
            <person name="Nolan M."/>
            <person name="Lucas S."/>
            <person name="Tice H."/>
            <person name="Cheng J.F."/>
            <person name="Han C."/>
            <person name="Chertkov O."/>
            <person name="Bruce D."/>
            <person name="Tapia R."/>
            <person name="Goodwin L."/>
            <person name="Pitluck S."/>
            <person name="Liolios K."/>
            <person name="Ivanova N."/>
            <person name="Mavromatis K."/>
            <person name="Chen A."/>
            <person name="Palaniappan K."/>
            <person name="Land M."/>
            <person name="Hauser L."/>
            <person name="Chang Y.J."/>
            <person name="Jeffries C.D."/>
            <person name="Detter J.C."/>
            <person name="Rohde M."/>
            <person name="Goker M."/>
            <person name="Bristow J."/>
            <person name="Eisen J.A."/>
            <person name="Markowitz V."/>
            <person name="Hugenholtz P."/>
            <person name="Klenk H.P."/>
            <person name="Kyrpides N.C."/>
        </authorList>
    </citation>
    <scope>NUCLEOTIDE SEQUENCE [LARGE SCALE GENOMIC DNA]</scope>
    <source>
        <strain evidence="10">ATCC 33309 / DSM 7299 / CCUG 15893 / LMG 7604 / NCTC 12251 / CI</strain>
    </source>
</reference>
<organism evidence="9 10">
    <name type="scientific">Arcobacter nitrofigilis (strain ATCC 33309 / DSM 7299 / CCUG 15893 / LMG 7604 / NCTC 12251 / CI)</name>
    <name type="common">Campylobacter nitrofigilis</name>
    <dbReference type="NCBI Taxonomy" id="572480"/>
    <lineage>
        <taxon>Bacteria</taxon>
        <taxon>Pseudomonadati</taxon>
        <taxon>Campylobacterota</taxon>
        <taxon>Epsilonproteobacteria</taxon>
        <taxon>Campylobacterales</taxon>
        <taxon>Arcobacteraceae</taxon>
        <taxon>Arcobacter</taxon>
    </lineage>
</organism>
<dbReference type="GO" id="GO:0009055">
    <property type="term" value="F:electron transfer activity"/>
    <property type="evidence" value="ECO:0007669"/>
    <property type="project" value="TreeGrafter"/>
</dbReference>
<dbReference type="eggNOG" id="COG0243">
    <property type="taxonomic scope" value="Bacteria"/>
</dbReference>
<dbReference type="GO" id="GO:0030151">
    <property type="term" value="F:molybdenum ion binding"/>
    <property type="evidence" value="ECO:0007669"/>
    <property type="project" value="TreeGrafter"/>
</dbReference>
<evidence type="ECO:0000256" key="5">
    <source>
        <dbReference type="ARBA" id="ARBA00022723"/>
    </source>
</evidence>
<keyword evidence="6" id="KW-0560">Oxidoreductase</keyword>
<dbReference type="HOGENOM" id="CLU_000422_1_1_7"/>
<dbReference type="GO" id="GO:0051539">
    <property type="term" value="F:4 iron, 4 sulfur cluster binding"/>
    <property type="evidence" value="ECO:0007669"/>
    <property type="project" value="UniProtKB-KW"/>
</dbReference>
<evidence type="ECO:0000256" key="1">
    <source>
        <dbReference type="ARBA" id="ARBA00001966"/>
    </source>
</evidence>
<evidence type="ECO:0000313" key="9">
    <source>
        <dbReference type="EMBL" id="ADG92629.1"/>
    </source>
</evidence>
<dbReference type="SUPFAM" id="SSF53706">
    <property type="entry name" value="Formate dehydrogenase/DMSO reductase, domains 1-3"/>
    <property type="match status" value="1"/>
</dbReference>
<evidence type="ECO:0000256" key="4">
    <source>
        <dbReference type="ARBA" id="ARBA00022485"/>
    </source>
</evidence>
<keyword evidence="4" id="KW-0411">Iron-sulfur</keyword>
<dbReference type="GO" id="GO:0030313">
    <property type="term" value="C:cell envelope"/>
    <property type="evidence" value="ECO:0007669"/>
    <property type="project" value="UniProtKB-SubCell"/>
</dbReference>
<comment type="cofactor">
    <cofactor evidence="1">
        <name>[4Fe-4S] cluster</name>
        <dbReference type="ChEBI" id="CHEBI:49883"/>
    </cofactor>
</comment>
<accession>D5V347</accession>
<dbReference type="STRING" id="572480.Arnit_0965"/>
<dbReference type="Gene3D" id="2.40.40.20">
    <property type="match status" value="1"/>
</dbReference>
<dbReference type="GO" id="GO:0016491">
    <property type="term" value="F:oxidoreductase activity"/>
    <property type="evidence" value="ECO:0007669"/>
    <property type="project" value="UniProtKB-KW"/>
</dbReference>
<dbReference type="AlphaFoldDB" id="D5V347"/>
<dbReference type="Gene3D" id="3.40.50.740">
    <property type="match status" value="1"/>
</dbReference>
<dbReference type="Gene3D" id="3.40.228.10">
    <property type="entry name" value="Dimethylsulfoxide Reductase, domain 2"/>
    <property type="match status" value="1"/>
</dbReference>
<dbReference type="eggNOG" id="COG3383">
    <property type="taxonomic scope" value="Bacteria"/>
</dbReference>
<dbReference type="SUPFAM" id="SSF50692">
    <property type="entry name" value="ADC-like"/>
    <property type="match status" value="1"/>
</dbReference>
<gene>
    <name evidence="9" type="ordered locus">Arnit_0965</name>
</gene>
<evidence type="ECO:0000259" key="7">
    <source>
        <dbReference type="Pfam" id="PF00384"/>
    </source>
</evidence>
<comment type="similarity">
    <text evidence="3">Belongs to the prokaryotic molybdopterin-containing oxidoreductase family.</text>
</comment>
<dbReference type="PANTHER" id="PTHR43598:SF1">
    <property type="entry name" value="FORMATE DEHYDROGENASE-O MAJOR SUBUNIT"/>
    <property type="match status" value="1"/>
</dbReference>
<protein>
    <submittedName>
        <fullName evidence="9">Molybdopterin oxidoreductase</fullName>
    </submittedName>
</protein>
<evidence type="ECO:0000313" key="10">
    <source>
        <dbReference type="Proteomes" id="UP000000939"/>
    </source>
</evidence>
<dbReference type="Pfam" id="PF01568">
    <property type="entry name" value="Molydop_binding"/>
    <property type="match status" value="1"/>
</dbReference>
<evidence type="ECO:0000256" key="3">
    <source>
        <dbReference type="ARBA" id="ARBA00010312"/>
    </source>
</evidence>
<dbReference type="InterPro" id="IPR006656">
    <property type="entry name" value="Mopterin_OxRdtase"/>
</dbReference>
<dbReference type="InterPro" id="IPR006657">
    <property type="entry name" value="MoPterin_dinucl-bd_dom"/>
</dbReference>
<feature type="domain" description="Molybdopterin dinucleotide-binding" evidence="8">
    <location>
        <begin position="603"/>
        <end position="726"/>
    </location>
</feature>
<dbReference type="PANTHER" id="PTHR43598">
    <property type="entry name" value="TUNGSTEN-CONTAINING FORMYLMETHANOFURAN DEHYDROGENASE 2 SUBUNIT B"/>
    <property type="match status" value="1"/>
</dbReference>
<keyword evidence="4" id="KW-0004">4Fe-4S</keyword>
<keyword evidence="5" id="KW-0479">Metal-binding</keyword>
<comment type="subcellular location">
    <subcellularLocation>
        <location evidence="2">Cell envelope</location>
    </subcellularLocation>
</comment>
<dbReference type="GO" id="GO:0043546">
    <property type="term" value="F:molybdopterin cofactor binding"/>
    <property type="evidence" value="ECO:0007669"/>
    <property type="project" value="InterPro"/>
</dbReference>
<dbReference type="InterPro" id="IPR009010">
    <property type="entry name" value="Asp_de-COase-like_dom_sf"/>
</dbReference>
<dbReference type="Pfam" id="PF00384">
    <property type="entry name" value="Molybdopterin"/>
    <property type="match status" value="1"/>
</dbReference>
<name>D5V347_ARCNC</name>
<dbReference type="EMBL" id="CP001999">
    <property type="protein sequence ID" value="ADG92629.1"/>
    <property type="molecule type" value="Genomic_DNA"/>
</dbReference>
<keyword evidence="10" id="KW-1185">Reference proteome</keyword>
<proteinExistence type="inferred from homology"/>
<evidence type="ECO:0000256" key="2">
    <source>
        <dbReference type="ARBA" id="ARBA00004196"/>
    </source>
</evidence>